<dbReference type="SUPFAM" id="SSF49879">
    <property type="entry name" value="SMAD/FHA domain"/>
    <property type="match status" value="1"/>
</dbReference>
<dbReference type="Gene3D" id="2.30.29.30">
    <property type="entry name" value="Pleckstrin-homology domain (PH domain)/Phosphotyrosine-binding domain (PTB)"/>
    <property type="match status" value="1"/>
</dbReference>
<dbReference type="Proteomes" id="UP001458880">
    <property type="component" value="Unassembled WGS sequence"/>
</dbReference>
<feature type="compositionally biased region" description="Polar residues" evidence="2">
    <location>
        <begin position="1060"/>
        <end position="1081"/>
    </location>
</feature>
<evidence type="ECO:0000256" key="1">
    <source>
        <dbReference type="SAM" id="Coils"/>
    </source>
</evidence>
<reference evidence="4 5" key="1">
    <citation type="journal article" date="2024" name="BMC Genomics">
        <title>De novo assembly and annotation of Popillia japonica's genome with initial clues to its potential as an invasive pest.</title>
        <authorList>
            <person name="Cucini C."/>
            <person name="Boschi S."/>
            <person name="Funari R."/>
            <person name="Cardaioli E."/>
            <person name="Iannotti N."/>
            <person name="Marturano G."/>
            <person name="Paoli F."/>
            <person name="Bruttini M."/>
            <person name="Carapelli A."/>
            <person name="Frati F."/>
            <person name="Nardi F."/>
        </authorList>
    </citation>
    <scope>NUCLEOTIDE SEQUENCE [LARGE SCALE GENOMIC DNA]</scope>
    <source>
        <strain evidence="4">DMR45628</strain>
    </source>
</reference>
<feature type="coiled-coil region" evidence="1">
    <location>
        <begin position="833"/>
        <end position="860"/>
    </location>
</feature>
<feature type="region of interest" description="Disordered" evidence="2">
    <location>
        <begin position="563"/>
        <end position="600"/>
    </location>
</feature>
<keyword evidence="1" id="KW-0175">Coiled coil</keyword>
<feature type="region of interest" description="Disordered" evidence="2">
    <location>
        <begin position="649"/>
        <end position="685"/>
    </location>
</feature>
<dbReference type="InterPro" id="IPR027267">
    <property type="entry name" value="AH/BAR_dom_sf"/>
</dbReference>
<dbReference type="SMART" id="SM00233">
    <property type="entry name" value="PH"/>
    <property type="match status" value="1"/>
</dbReference>
<dbReference type="InterPro" id="IPR000253">
    <property type="entry name" value="FHA_dom"/>
</dbReference>
<feature type="compositionally biased region" description="Basic and acidic residues" evidence="2">
    <location>
        <begin position="663"/>
        <end position="685"/>
    </location>
</feature>
<feature type="region of interest" description="Disordered" evidence="2">
    <location>
        <begin position="906"/>
        <end position="925"/>
    </location>
</feature>
<feature type="region of interest" description="Disordered" evidence="2">
    <location>
        <begin position="1060"/>
        <end position="1136"/>
    </location>
</feature>
<feature type="compositionally biased region" description="Polar residues" evidence="2">
    <location>
        <begin position="563"/>
        <end position="581"/>
    </location>
</feature>
<dbReference type="InterPro" id="IPR052212">
    <property type="entry name" value="PH-like_domain"/>
</dbReference>
<organism evidence="4 5">
    <name type="scientific">Popillia japonica</name>
    <name type="common">Japanese beetle</name>
    <dbReference type="NCBI Taxonomy" id="7064"/>
    <lineage>
        <taxon>Eukaryota</taxon>
        <taxon>Metazoa</taxon>
        <taxon>Ecdysozoa</taxon>
        <taxon>Arthropoda</taxon>
        <taxon>Hexapoda</taxon>
        <taxon>Insecta</taxon>
        <taxon>Pterygota</taxon>
        <taxon>Neoptera</taxon>
        <taxon>Endopterygota</taxon>
        <taxon>Coleoptera</taxon>
        <taxon>Polyphaga</taxon>
        <taxon>Scarabaeiformia</taxon>
        <taxon>Scarabaeidae</taxon>
        <taxon>Rutelinae</taxon>
        <taxon>Popillia</taxon>
    </lineage>
</organism>
<feature type="region of interest" description="Disordered" evidence="2">
    <location>
        <begin position="169"/>
        <end position="191"/>
    </location>
</feature>
<dbReference type="SUPFAM" id="SSF50729">
    <property type="entry name" value="PH domain-like"/>
    <property type="match status" value="1"/>
</dbReference>
<feature type="domain" description="PH" evidence="3">
    <location>
        <begin position="1180"/>
        <end position="1282"/>
    </location>
</feature>
<dbReference type="InterPro" id="IPR001849">
    <property type="entry name" value="PH_domain"/>
</dbReference>
<dbReference type="EMBL" id="JASPKY010000048">
    <property type="protein sequence ID" value="KAK9745519.1"/>
    <property type="molecule type" value="Genomic_DNA"/>
</dbReference>
<feature type="coiled-coil region" evidence="1">
    <location>
        <begin position="394"/>
        <end position="449"/>
    </location>
</feature>
<dbReference type="Gene3D" id="2.60.200.20">
    <property type="match status" value="1"/>
</dbReference>
<name>A0AAW1MH43_POPJA</name>
<feature type="region of interest" description="Disordered" evidence="2">
    <location>
        <begin position="328"/>
        <end position="364"/>
    </location>
</feature>
<feature type="compositionally biased region" description="Polar residues" evidence="2">
    <location>
        <begin position="333"/>
        <end position="364"/>
    </location>
</feature>
<dbReference type="PROSITE" id="PS50003">
    <property type="entry name" value="PH_DOMAIN"/>
    <property type="match status" value="1"/>
</dbReference>
<accession>A0AAW1MH43</accession>
<dbReference type="PANTHER" id="PTHR12156">
    <property type="entry name" value="PLECKSTRIN HOMOLOGY-LIKE DOMAIN, FAMILY B, MEMBER 3"/>
    <property type="match status" value="1"/>
</dbReference>
<dbReference type="InterPro" id="IPR011993">
    <property type="entry name" value="PH-like_dom_sf"/>
</dbReference>
<dbReference type="InterPro" id="IPR008984">
    <property type="entry name" value="SMAD_FHA_dom_sf"/>
</dbReference>
<dbReference type="SUPFAM" id="SSF103657">
    <property type="entry name" value="BAR/IMD domain-like"/>
    <property type="match status" value="1"/>
</dbReference>
<dbReference type="Pfam" id="PF00169">
    <property type="entry name" value="PH"/>
    <property type="match status" value="1"/>
</dbReference>
<comment type="caution">
    <text evidence="4">The sequence shown here is derived from an EMBL/GenBank/DDBJ whole genome shotgun (WGS) entry which is preliminary data.</text>
</comment>
<evidence type="ECO:0000313" key="4">
    <source>
        <dbReference type="EMBL" id="KAK9745519.1"/>
    </source>
</evidence>
<dbReference type="FunFam" id="2.60.200.20:FF:000004">
    <property type="entry name" value="pleckstrin homology-like domain family B member 1 isoform X1"/>
    <property type="match status" value="1"/>
</dbReference>
<evidence type="ECO:0000256" key="2">
    <source>
        <dbReference type="SAM" id="MobiDB-lite"/>
    </source>
</evidence>
<dbReference type="Pfam" id="PF00498">
    <property type="entry name" value="FHA"/>
    <property type="match status" value="1"/>
</dbReference>
<feature type="compositionally biased region" description="Low complexity" evidence="2">
    <location>
        <begin position="582"/>
        <end position="600"/>
    </location>
</feature>
<proteinExistence type="predicted"/>
<keyword evidence="5" id="KW-1185">Reference proteome</keyword>
<evidence type="ECO:0000313" key="5">
    <source>
        <dbReference type="Proteomes" id="UP001458880"/>
    </source>
</evidence>
<protein>
    <submittedName>
        <fullName evidence="4">PH domain</fullName>
    </submittedName>
</protein>
<evidence type="ECO:0000259" key="3">
    <source>
        <dbReference type="PROSITE" id="PS50003"/>
    </source>
</evidence>
<dbReference type="CDD" id="cd22713">
    <property type="entry name" value="FHA_PHLB1"/>
    <property type="match status" value="1"/>
</dbReference>
<dbReference type="PANTHER" id="PTHR12156:SF5">
    <property type="entry name" value="FI18040P1"/>
    <property type="match status" value="1"/>
</dbReference>
<gene>
    <name evidence="4" type="ORF">QE152_g6876</name>
</gene>
<sequence length="1291" mass="146274">MSGVTMSTTGGGGGPAACINATGAVELTDSGGRALKLQTDTPHLVSMGGGRLSTAVTLHPLPQGRVTLGSSHSADINVQGTGVLPLHCHIENSDGVVTIYPLSENLSIDGVPVTCPTRLSQGAMLTIGRSNYMRFNHPAEAKLMKAVLPNARISMAAITFEVDNYQPKYNKKPPVAPRKSPRESFSDDDAPSSFMTKVSKFEYLAAQNFKKSISPKVFSSNLVTVNTPAKDVLGRAPPDLQTFAKNLPQSALNYSELNPNEKQKVKTPYRQIFGRKSPNYVNVTLNETKTINNRVIIYENGCVPKHQNLDQHSNDLNNVNNKNNYAVGGNSNQNLNKTVNVSRTTTPSPNLNRNQSPFNRSLSGSPVCNNNLNQRYGECELNKSLQYVGVSGSLENLTQRKNEAELRRNQAQADRIKEQELEKAEQQRLEEILNMCAEYEKQVQCEKTNKPMTPNRIKTNGSLPRDKRQCISPNLIATSPNYTTKSPHQSADNHVFRFETEHILKQQNNAYENVTPTTTTHGYYYENVDLKSPSDSYGGTTDSRTNICGSPYENIHLSPHHQQNNVHFQQSPRTRIKTTVGSSKESSPQSPQSPQSVNSPNKIEYSLTFNRSHQESQNRDNDSRKPTPIKFILPLELDDSLNRSLNFSNISNNSLNETSNSDQRSDRSKHQEETKKRTDELKQNKKDHLTAIAKIKRQMAEIEIQGEELHRELEMEKALISGEYKCKQLELDKLQNRKEKLQKRAQKIDEKMKDCQAKQEEDQRLCKEKLQSAQETMTKIEKRLSEVDKTSAEYDEVFEEYLSAQESLDNERKTFEDLEFHHLEEEADWLASREELQREIVDLSQRIDDLKRQISELDTQECLTSKTNADEYRSIEQQKIELSKVVEDIRGQMKLIDNELLNYTNQESEQEVSSDSDSEKMKEERDKRQIYSFNMTPDLSISLIEPTNKISTGDIYNMSQSFNEKMLQDKLILESGLQAKCPSQDDIDRISKVTTESPMTIDDGRGSLGKKTIESLKEIERNRKLHLVQQGCQVIENERMRVLALKQRVQQEVRVKWAQRSQDCNSLNSTGSEDTQNSVTGSDDAEQKEILGSDTNHQTQLEPLRAESEGPDSPRPLSETSDVSVEVGSATLGKRRQRPIDKHRPLTRYLPIRSSELDLRAHIESAGHQVVLCPHVLINSTSCRGFLHKKGSKLNGWSRRWFVFDRIKRTLVYYADKSEKKVKGGAYFKAIEEVYLDHSNSVKSPNPHLTFIVKTHERIYYLMAPSPEAMRIWIDVIFTGAEGYQEFEHGT</sequence>